<feature type="non-terminal residue" evidence="2">
    <location>
        <position position="1"/>
    </location>
</feature>
<gene>
    <name evidence="2" type="primary">SLY1_3</name>
    <name evidence="2" type="ORF">LPJ53_006533</name>
</gene>
<dbReference type="InterPro" id="IPR043127">
    <property type="entry name" value="Sec-1-like_dom3a"/>
</dbReference>
<evidence type="ECO:0000313" key="2">
    <source>
        <dbReference type="EMBL" id="KAJ1718413.1"/>
    </source>
</evidence>
<keyword evidence="3" id="KW-1185">Reference proteome</keyword>
<dbReference type="Gene3D" id="3.90.830.10">
    <property type="entry name" value="Syntaxin Binding Protein 1, Chain A, domain 2"/>
    <property type="match status" value="1"/>
</dbReference>
<sequence>LIFPDIVTSINEASSGLTRKVDAIIRVDSVSSLDEVSNLDKNTSSKQLQCAITSLPELTARKTNINMHMNMAMLLLDMIKERQLNMLFQMEKQIGR</sequence>
<evidence type="ECO:0000256" key="1">
    <source>
        <dbReference type="ARBA" id="ARBA00009884"/>
    </source>
</evidence>
<accession>A0A9W7XTI7</accession>
<evidence type="ECO:0000313" key="3">
    <source>
        <dbReference type="Proteomes" id="UP001149813"/>
    </source>
</evidence>
<dbReference type="InterPro" id="IPR001619">
    <property type="entry name" value="Sec1-like"/>
</dbReference>
<protein>
    <submittedName>
        <fullName evidence="2">Vesicle trafficking between the ER and Golgi</fullName>
    </submittedName>
</protein>
<dbReference type="EMBL" id="JANBOJ010000931">
    <property type="protein sequence ID" value="KAJ1718413.1"/>
    <property type="molecule type" value="Genomic_DNA"/>
</dbReference>
<dbReference type="GO" id="GO:0016192">
    <property type="term" value="P:vesicle-mediated transport"/>
    <property type="evidence" value="ECO:0007669"/>
    <property type="project" value="InterPro"/>
</dbReference>
<comment type="similarity">
    <text evidence="1">Belongs to the STXBP/unc-18/SEC1 family.</text>
</comment>
<dbReference type="OrthoDB" id="10251230at2759"/>
<dbReference type="AlphaFoldDB" id="A0A9W7XTI7"/>
<name>A0A9W7XTI7_9FUNG</name>
<dbReference type="Proteomes" id="UP001149813">
    <property type="component" value="Unassembled WGS sequence"/>
</dbReference>
<proteinExistence type="inferred from homology"/>
<dbReference type="Pfam" id="PF00995">
    <property type="entry name" value="Sec1"/>
    <property type="match status" value="1"/>
</dbReference>
<dbReference type="InterPro" id="IPR036045">
    <property type="entry name" value="Sec1-like_sf"/>
</dbReference>
<dbReference type="SUPFAM" id="SSF56815">
    <property type="entry name" value="Sec1/munc18-like (SM) proteins"/>
    <property type="match status" value="1"/>
</dbReference>
<organism evidence="2 3">
    <name type="scientific">Coemansia erecta</name>
    <dbReference type="NCBI Taxonomy" id="147472"/>
    <lineage>
        <taxon>Eukaryota</taxon>
        <taxon>Fungi</taxon>
        <taxon>Fungi incertae sedis</taxon>
        <taxon>Zoopagomycota</taxon>
        <taxon>Kickxellomycotina</taxon>
        <taxon>Kickxellomycetes</taxon>
        <taxon>Kickxellales</taxon>
        <taxon>Kickxellaceae</taxon>
        <taxon>Coemansia</taxon>
    </lineage>
</organism>
<comment type="caution">
    <text evidence="2">The sequence shown here is derived from an EMBL/GenBank/DDBJ whole genome shotgun (WGS) entry which is preliminary data.</text>
</comment>
<reference evidence="2" key="1">
    <citation type="submission" date="2022-07" db="EMBL/GenBank/DDBJ databases">
        <title>Phylogenomic reconstructions and comparative analyses of Kickxellomycotina fungi.</title>
        <authorList>
            <person name="Reynolds N.K."/>
            <person name="Stajich J.E."/>
            <person name="Barry K."/>
            <person name="Grigoriev I.V."/>
            <person name="Crous P."/>
            <person name="Smith M.E."/>
        </authorList>
    </citation>
    <scope>NUCLEOTIDE SEQUENCE</scope>
    <source>
        <strain evidence="2">NBRC 32514</strain>
    </source>
</reference>